<proteinExistence type="predicted"/>
<dbReference type="AlphaFoldDB" id="T0F4Z1"/>
<gene>
    <name evidence="1" type="ORF">LEP1GSC050_2755</name>
</gene>
<accession>T0F4Z1</accession>
<name>T0F4Z1_9LEPT</name>
<protein>
    <submittedName>
        <fullName evidence="1">Uncharacterized protein</fullName>
    </submittedName>
</protein>
<dbReference type="Proteomes" id="UP000015454">
    <property type="component" value="Unassembled WGS sequence"/>
</dbReference>
<evidence type="ECO:0000313" key="1">
    <source>
        <dbReference type="EMBL" id="EQA46165.1"/>
    </source>
</evidence>
<organism evidence="1 2">
    <name type="scientific">Leptospira broomii serovar Hurstbridge str. 5399</name>
    <dbReference type="NCBI Taxonomy" id="1049789"/>
    <lineage>
        <taxon>Bacteria</taxon>
        <taxon>Pseudomonadati</taxon>
        <taxon>Spirochaetota</taxon>
        <taxon>Spirochaetia</taxon>
        <taxon>Leptospirales</taxon>
        <taxon>Leptospiraceae</taxon>
        <taxon>Leptospira</taxon>
    </lineage>
</organism>
<keyword evidence="2" id="KW-1185">Reference proteome</keyword>
<sequence length="53" mass="6393">MIRGRLFELDSSVSIDLFRSYRYIKNDSLRWKKFMDFKINKFAAQPYGEPSLN</sequence>
<reference evidence="1" key="1">
    <citation type="submission" date="2013-05" db="EMBL/GenBank/DDBJ databases">
        <authorList>
            <person name="Harkins D.M."/>
            <person name="Durkin A.S."/>
            <person name="Brinkac L.M."/>
            <person name="Haft D.H."/>
            <person name="Selengut J.D."/>
            <person name="Sanka R."/>
            <person name="DePew J."/>
            <person name="Purushe J."/>
            <person name="Hartskeerl R.A."/>
            <person name="Ahmed A."/>
            <person name="van der Linden H."/>
            <person name="Goris M.G.A."/>
            <person name="Vinetz J.M."/>
            <person name="Sutton G.G."/>
            <person name="Nierman W.C."/>
            <person name="Fouts D.E."/>
        </authorList>
    </citation>
    <scope>NUCLEOTIDE SEQUENCE [LARGE SCALE GENOMIC DNA]</scope>
    <source>
        <strain evidence="1">5399</strain>
    </source>
</reference>
<dbReference type="EMBL" id="AHMO02000008">
    <property type="protein sequence ID" value="EQA46165.1"/>
    <property type="molecule type" value="Genomic_DNA"/>
</dbReference>
<comment type="caution">
    <text evidence="1">The sequence shown here is derived from an EMBL/GenBank/DDBJ whole genome shotgun (WGS) entry which is preliminary data.</text>
</comment>
<evidence type="ECO:0000313" key="2">
    <source>
        <dbReference type="Proteomes" id="UP000015454"/>
    </source>
</evidence>